<feature type="compositionally biased region" description="Basic residues" evidence="1">
    <location>
        <begin position="30"/>
        <end position="73"/>
    </location>
</feature>
<dbReference type="EMBL" id="CADCVY010000051">
    <property type="protein sequence ID" value="CAA9499538.1"/>
    <property type="molecule type" value="Genomic_DNA"/>
</dbReference>
<feature type="non-terminal residue" evidence="2">
    <location>
        <position position="1"/>
    </location>
</feature>
<organism evidence="2">
    <name type="scientific">uncultured Sphingomonas sp</name>
    <dbReference type="NCBI Taxonomy" id="158754"/>
    <lineage>
        <taxon>Bacteria</taxon>
        <taxon>Pseudomonadati</taxon>
        <taxon>Pseudomonadota</taxon>
        <taxon>Alphaproteobacteria</taxon>
        <taxon>Sphingomonadales</taxon>
        <taxon>Sphingomonadaceae</taxon>
        <taxon>Sphingomonas</taxon>
        <taxon>environmental samples</taxon>
    </lineage>
</organism>
<sequence>GGPVTSLRPWRPPAPGGRLLADEGLAAQGRARRPQGVRPHLVRCRPRPPRAAPRRASHLIVHRRQGGRRLRTARQRDQSPAGDGRGPRRRADRRLSGVRPSGQAVQVPRRRPAGARSVRDHAAEEIGAGGRAGPGAGPIDRHRWSRHPARPRQGPLRPRPREVEEEPRPSGRRRLASAASCGHHPWPGLGRASARLRQPRRDRGVRL</sequence>
<proteinExistence type="predicted"/>
<gene>
    <name evidence="2" type="ORF">AVDCRST_MAG44-675</name>
</gene>
<accession>A0A6J4SP60</accession>
<name>A0A6J4SP60_9SPHN</name>
<reference evidence="2" key="1">
    <citation type="submission" date="2020-02" db="EMBL/GenBank/DDBJ databases">
        <authorList>
            <person name="Meier V. D."/>
        </authorList>
    </citation>
    <scope>NUCLEOTIDE SEQUENCE</scope>
    <source>
        <strain evidence="2">AVDCRST_MAG44</strain>
    </source>
</reference>
<feature type="non-terminal residue" evidence="2">
    <location>
        <position position="207"/>
    </location>
</feature>
<dbReference type="AlphaFoldDB" id="A0A6J4SP60"/>
<feature type="compositionally biased region" description="Gly residues" evidence="1">
    <location>
        <begin position="127"/>
        <end position="136"/>
    </location>
</feature>
<dbReference type="GO" id="GO:0030272">
    <property type="term" value="F:5-formyltetrahydrofolate cyclo-ligase activity"/>
    <property type="evidence" value="ECO:0007669"/>
    <property type="project" value="UniProtKB-EC"/>
</dbReference>
<evidence type="ECO:0000256" key="1">
    <source>
        <dbReference type="SAM" id="MobiDB-lite"/>
    </source>
</evidence>
<dbReference type="EC" id="6.3.3.2" evidence="2"/>
<protein>
    <submittedName>
        <fullName evidence="2">5-formyltetrahydrofolate cyclo-ligase</fullName>
        <ecNumber evidence="2">6.3.3.2</ecNumber>
    </submittedName>
</protein>
<feature type="region of interest" description="Disordered" evidence="1">
    <location>
        <begin position="1"/>
        <end position="20"/>
    </location>
</feature>
<feature type="compositionally biased region" description="Basic and acidic residues" evidence="1">
    <location>
        <begin position="159"/>
        <end position="169"/>
    </location>
</feature>
<keyword evidence="2" id="KW-0436">Ligase</keyword>
<evidence type="ECO:0000313" key="2">
    <source>
        <dbReference type="EMBL" id="CAA9499538.1"/>
    </source>
</evidence>
<feature type="region of interest" description="Disordered" evidence="1">
    <location>
        <begin position="27"/>
        <end position="207"/>
    </location>
</feature>